<evidence type="ECO:0000313" key="2">
    <source>
        <dbReference type="EMBL" id="TDC11493.1"/>
    </source>
</evidence>
<proteinExistence type="predicted"/>
<feature type="domain" description="DUF6924" evidence="1">
    <location>
        <begin position="168"/>
        <end position="295"/>
    </location>
</feature>
<comment type="caution">
    <text evidence="2">The sequence shown here is derived from an EMBL/GenBank/DDBJ whole genome shotgun (WGS) entry which is preliminary data.</text>
</comment>
<sequence>MSRPLLPRPAPGDVLLVSTCYEDGKAQWGGLLTKIGKDRDLADGGVRLRPVENPGWDYVHGGDIPALVPDGGPVPPVAVLVDIPVVFGEDGPLLVDLAAVPGRGVRVPPARLGEILNGLLGGALTFDDLVRGMDRSGMYMGDAGRPAFPVPLAPPGRSFPALPSTDTALLVRTSFDDEDGWHALLDELGGVDEDGCVGMDDDDEEHAPLTALVVDDRAFEGLHPGEVPALVPPGEHTTLVALADSRTFAEPGRPLTAVDLYDTPGLPAVLPCHAVGSLADNLEIGNMDFFEFVAMEGVQPWWERP</sequence>
<reference evidence="2 3" key="1">
    <citation type="submission" date="2019-02" db="EMBL/GenBank/DDBJ databases">
        <title>Draft genome sequences of novel Actinobacteria.</title>
        <authorList>
            <person name="Sahin N."/>
            <person name="Ay H."/>
            <person name="Saygin H."/>
        </authorList>
    </citation>
    <scope>NUCLEOTIDE SEQUENCE [LARGE SCALE GENOMIC DNA]</scope>
    <source>
        <strain evidence="2 3">KC201</strain>
    </source>
</reference>
<dbReference type="RefSeq" id="WP_132328540.1">
    <property type="nucleotide sequence ID" value="NZ_SMJZ01000001.1"/>
</dbReference>
<name>A0A4R4NTY5_9ACTN</name>
<dbReference type="AlphaFoldDB" id="A0A4R4NTY5"/>
<feature type="domain" description="DUF6924" evidence="1">
    <location>
        <begin position="14"/>
        <end position="141"/>
    </location>
</feature>
<dbReference type="Pfam" id="PF21962">
    <property type="entry name" value="DUF6924"/>
    <property type="match status" value="2"/>
</dbReference>
<keyword evidence="3" id="KW-1185">Reference proteome</keyword>
<evidence type="ECO:0000259" key="1">
    <source>
        <dbReference type="Pfam" id="PF21962"/>
    </source>
</evidence>
<dbReference type="InterPro" id="IPR053832">
    <property type="entry name" value="DUF6924"/>
</dbReference>
<dbReference type="Proteomes" id="UP000295157">
    <property type="component" value="Unassembled WGS sequence"/>
</dbReference>
<dbReference type="OrthoDB" id="7854965at2"/>
<gene>
    <name evidence="2" type="ORF">E1267_00720</name>
</gene>
<dbReference type="EMBL" id="SMJZ01000001">
    <property type="protein sequence ID" value="TDC11493.1"/>
    <property type="molecule type" value="Genomic_DNA"/>
</dbReference>
<protein>
    <recommendedName>
        <fullName evidence="1">DUF6924 domain-containing protein</fullName>
    </recommendedName>
</protein>
<accession>A0A4R4NTY5</accession>
<evidence type="ECO:0000313" key="3">
    <source>
        <dbReference type="Proteomes" id="UP000295157"/>
    </source>
</evidence>
<organism evidence="2 3">
    <name type="scientific">Nonomuraea longispora</name>
    <dbReference type="NCBI Taxonomy" id="1848320"/>
    <lineage>
        <taxon>Bacteria</taxon>
        <taxon>Bacillati</taxon>
        <taxon>Actinomycetota</taxon>
        <taxon>Actinomycetes</taxon>
        <taxon>Streptosporangiales</taxon>
        <taxon>Streptosporangiaceae</taxon>
        <taxon>Nonomuraea</taxon>
    </lineage>
</organism>